<proteinExistence type="predicted"/>
<reference evidence="1" key="2">
    <citation type="journal article" date="2015" name="Fish Shellfish Immunol.">
        <title>Early steps in the European eel (Anguilla anguilla)-Vibrio vulnificus interaction in the gills: Role of the RtxA13 toxin.</title>
        <authorList>
            <person name="Callol A."/>
            <person name="Pajuelo D."/>
            <person name="Ebbesson L."/>
            <person name="Teles M."/>
            <person name="MacKenzie S."/>
            <person name="Amaro C."/>
        </authorList>
    </citation>
    <scope>NUCLEOTIDE SEQUENCE</scope>
</reference>
<organism evidence="1">
    <name type="scientific">Anguilla anguilla</name>
    <name type="common">European freshwater eel</name>
    <name type="synonym">Muraena anguilla</name>
    <dbReference type="NCBI Taxonomy" id="7936"/>
    <lineage>
        <taxon>Eukaryota</taxon>
        <taxon>Metazoa</taxon>
        <taxon>Chordata</taxon>
        <taxon>Craniata</taxon>
        <taxon>Vertebrata</taxon>
        <taxon>Euteleostomi</taxon>
        <taxon>Actinopterygii</taxon>
        <taxon>Neopterygii</taxon>
        <taxon>Teleostei</taxon>
        <taxon>Anguilliformes</taxon>
        <taxon>Anguillidae</taxon>
        <taxon>Anguilla</taxon>
    </lineage>
</organism>
<dbReference type="AlphaFoldDB" id="A0A0E9TF17"/>
<accession>A0A0E9TF17</accession>
<name>A0A0E9TF17_ANGAN</name>
<dbReference type="EMBL" id="GBXM01057274">
    <property type="protein sequence ID" value="JAH51303.1"/>
    <property type="molecule type" value="Transcribed_RNA"/>
</dbReference>
<evidence type="ECO:0000313" key="1">
    <source>
        <dbReference type="EMBL" id="JAH51303.1"/>
    </source>
</evidence>
<sequence length="24" mass="2635">MTALLNIVRVGKSNQHVFFGKMSG</sequence>
<reference evidence="1" key="1">
    <citation type="submission" date="2014-11" db="EMBL/GenBank/DDBJ databases">
        <authorList>
            <person name="Amaro Gonzalez C."/>
        </authorList>
    </citation>
    <scope>NUCLEOTIDE SEQUENCE</scope>
</reference>
<protein>
    <submittedName>
        <fullName evidence="1">Uncharacterized protein</fullName>
    </submittedName>
</protein>